<dbReference type="EMBL" id="JAUESC010000385">
    <property type="protein sequence ID" value="KAK0579477.1"/>
    <property type="molecule type" value="Genomic_DNA"/>
</dbReference>
<sequence>MKCLRCEKAEESVEHALLWCRKAKEVWSKSTFWYLISNLKGLNSLDVLRFVFSKTRGNDLAFSVLFYKAYGGERNCFVQKGLLLAKRMDFKIDWVELDVVNVASGVNDVYVNDGLARVVLDDVRGLCREVGVSKCLSIPRQGNEMAHFLAARTFSSLEDRVWLN</sequence>
<dbReference type="AlphaFoldDB" id="A0AA39VGM0"/>
<evidence type="ECO:0000313" key="2">
    <source>
        <dbReference type="Proteomes" id="UP001168877"/>
    </source>
</evidence>
<organism evidence="1 2">
    <name type="scientific">Acer saccharum</name>
    <name type="common">Sugar maple</name>
    <dbReference type="NCBI Taxonomy" id="4024"/>
    <lineage>
        <taxon>Eukaryota</taxon>
        <taxon>Viridiplantae</taxon>
        <taxon>Streptophyta</taxon>
        <taxon>Embryophyta</taxon>
        <taxon>Tracheophyta</taxon>
        <taxon>Spermatophyta</taxon>
        <taxon>Magnoliopsida</taxon>
        <taxon>eudicotyledons</taxon>
        <taxon>Gunneridae</taxon>
        <taxon>Pentapetalae</taxon>
        <taxon>rosids</taxon>
        <taxon>malvids</taxon>
        <taxon>Sapindales</taxon>
        <taxon>Sapindaceae</taxon>
        <taxon>Hippocastanoideae</taxon>
        <taxon>Acereae</taxon>
        <taxon>Acer</taxon>
    </lineage>
</organism>
<reference evidence="1" key="1">
    <citation type="journal article" date="2022" name="Plant J.">
        <title>Strategies of tolerance reflected in two North American maple genomes.</title>
        <authorList>
            <person name="McEvoy S.L."/>
            <person name="Sezen U.U."/>
            <person name="Trouern-Trend A."/>
            <person name="McMahon S.M."/>
            <person name="Schaberg P.G."/>
            <person name="Yang J."/>
            <person name="Wegrzyn J.L."/>
            <person name="Swenson N.G."/>
        </authorList>
    </citation>
    <scope>NUCLEOTIDE SEQUENCE</scope>
    <source>
        <strain evidence="1">NS2018</strain>
    </source>
</reference>
<name>A0AA39VGM0_ACESA</name>
<gene>
    <name evidence="1" type="ORF">LWI29_026873</name>
</gene>
<comment type="caution">
    <text evidence="1">The sequence shown here is derived from an EMBL/GenBank/DDBJ whole genome shotgun (WGS) entry which is preliminary data.</text>
</comment>
<dbReference type="Proteomes" id="UP001168877">
    <property type="component" value="Unassembled WGS sequence"/>
</dbReference>
<protein>
    <submittedName>
        <fullName evidence="1">Uncharacterized protein</fullName>
    </submittedName>
</protein>
<reference evidence="1" key="2">
    <citation type="submission" date="2023-06" db="EMBL/GenBank/DDBJ databases">
        <authorList>
            <person name="Swenson N.G."/>
            <person name="Wegrzyn J.L."/>
            <person name="Mcevoy S.L."/>
        </authorList>
    </citation>
    <scope>NUCLEOTIDE SEQUENCE</scope>
    <source>
        <strain evidence="1">NS2018</strain>
        <tissue evidence="1">Leaf</tissue>
    </source>
</reference>
<accession>A0AA39VGM0</accession>
<evidence type="ECO:0000313" key="1">
    <source>
        <dbReference type="EMBL" id="KAK0579477.1"/>
    </source>
</evidence>
<proteinExistence type="predicted"/>
<keyword evidence="2" id="KW-1185">Reference proteome</keyword>